<dbReference type="SUPFAM" id="SSF63570">
    <property type="entry name" value="PABC (PABP) domain"/>
    <property type="match status" value="1"/>
</dbReference>
<feature type="region of interest" description="Disordered" evidence="1">
    <location>
        <begin position="1101"/>
        <end position="1140"/>
    </location>
</feature>
<evidence type="ECO:0000256" key="1">
    <source>
        <dbReference type="SAM" id="MobiDB-lite"/>
    </source>
</evidence>
<evidence type="ECO:0000313" key="5">
    <source>
        <dbReference type="Proteomes" id="UP000327013"/>
    </source>
</evidence>
<feature type="compositionally biased region" description="Polar residues" evidence="1">
    <location>
        <begin position="1118"/>
        <end position="1140"/>
    </location>
</feature>
<dbReference type="Pfam" id="PF00658">
    <property type="entry name" value="MLLE"/>
    <property type="match status" value="1"/>
</dbReference>
<evidence type="ECO:0000256" key="2">
    <source>
        <dbReference type="SAM" id="Phobius"/>
    </source>
</evidence>
<dbReference type="EMBL" id="VIBQ01000013">
    <property type="protein sequence ID" value="KAB8346382.1"/>
    <property type="molecule type" value="Genomic_DNA"/>
</dbReference>
<dbReference type="InterPro" id="IPR002004">
    <property type="entry name" value="PABP_HYD_C"/>
</dbReference>
<dbReference type="SMART" id="SM00517">
    <property type="entry name" value="PolyA"/>
    <property type="match status" value="1"/>
</dbReference>
<keyword evidence="2" id="KW-0812">Transmembrane</keyword>
<feature type="compositionally biased region" description="Basic and acidic residues" evidence="1">
    <location>
        <begin position="58"/>
        <end position="69"/>
    </location>
</feature>
<keyword evidence="2" id="KW-1133">Transmembrane helix</keyword>
<evidence type="ECO:0000313" key="4">
    <source>
        <dbReference type="EMBL" id="KAB8346382.1"/>
    </source>
</evidence>
<reference evidence="4 5" key="1">
    <citation type="submission" date="2019-06" db="EMBL/GenBank/DDBJ databases">
        <title>A chromosomal-level reference genome of Carpinus fangiana (Coryloideae, Betulaceae).</title>
        <authorList>
            <person name="Yang X."/>
            <person name="Wang Z."/>
            <person name="Zhang L."/>
            <person name="Hao G."/>
            <person name="Liu J."/>
            <person name="Yang Y."/>
        </authorList>
    </citation>
    <scope>NUCLEOTIDE SEQUENCE [LARGE SCALE GENOMIC DNA]</scope>
    <source>
        <strain evidence="4">Cfa_2016G</strain>
        <tissue evidence="4">Leaf</tissue>
    </source>
</reference>
<feature type="region of interest" description="Disordered" evidence="1">
    <location>
        <begin position="1405"/>
        <end position="1436"/>
    </location>
</feature>
<proteinExistence type="predicted"/>
<evidence type="ECO:0000259" key="3">
    <source>
        <dbReference type="PROSITE" id="PS51309"/>
    </source>
</evidence>
<keyword evidence="5" id="KW-1185">Reference proteome</keyword>
<feature type="transmembrane region" description="Helical" evidence="2">
    <location>
        <begin position="319"/>
        <end position="342"/>
    </location>
</feature>
<name>A0A5N6KVE1_9ROSI</name>
<accession>A0A5N6KVE1</accession>
<feature type="compositionally biased region" description="Low complexity" evidence="1">
    <location>
        <begin position="415"/>
        <end position="433"/>
    </location>
</feature>
<feature type="region of interest" description="Disordered" evidence="1">
    <location>
        <begin position="410"/>
        <end position="474"/>
    </location>
</feature>
<feature type="region of interest" description="Disordered" evidence="1">
    <location>
        <begin position="1"/>
        <end position="80"/>
    </location>
</feature>
<keyword evidence="2" id="KW-0472">Membrane</keyword>
<dbReference type="GO" id="GO:0003723">
    <property type="term" value="F:RNA binding"/>
    <property type="evidence" value="ECO:0007669"/>
    <property type="project" value="InterPro"/>
</dbReference>
<feature type="domain" description="PABC" evidence="3">
    <location>
        <begin position="846"/>
        <end position="923"/>
    </location>
</feature>
<dbReference type="InterPro" id="IPR036053">
    <property type="entry name" value="PABP-dom"/>
</dbReference>
<protein>
    <recommendedName>
        <fullName evidence="3">PABC domain-containing protein</fullName>
    </recommendedName>
</protein>
<dbReference type="PROSITE" id="PS51309">
    <property type="entry name" value="PABC"/>
    <property type="match status" value="1"/>
</dbReference>
<sequence length="1436" mass="156951">MLARGTEQRQAEIPFGPSWGADRGSSTEEKNRPTAAEDASHGASITTHILPRRRGVRRDRAQKEARAAVENRAANPSPPLAPRCRWPSWAAANVLAFETARPTVRRVCVGACSKPLLVVRPPTANGWTPCVTSPPWPCFERGPDHQLSDPSATQTVNSRALSLPPRQAQTSAAALCTRPNRVHLKTYDDAEDIVASALRSHGLAAGSGCETAAQHVSQPSQVYILSSCPSTPVLSSTTHFSLQPASATSAQNHVSSSTSTTATASPIYQLPSSMTRYSLVISSSTPAVASTTMATPSATAPLSQTGAEVSSSRTGQATIVGAIVGSLLGAALVVFILVFLLCRRRRQKRNRGDESELTSQPPAIIHRISAPVLNSTTAVLATRPLNLGHDSNLQRRYSVSSWPSRLSTMLTPAGSSLHPRSPSPNSSRNGESGANNNLNVRSRKVSRLSSGPLCSHPVDVQDDLPPPKEVGRAQEQGHAELIEKSPSLVTIWPQPNPVPLPDALPDRLRAEQHRLHNRRMYEAFHERGRRTAAADRANMPGPVYPPPTVLAPPRAERRAPVARPETIGGPEYVVDDHLLSSSPGSSRPNSSEDNQEKSLSTIKSAIAMIPTLAHLMLVDPCLPFENVCVLVAWSTAALLQPPPLFQHHCTTISYFAHLLREQTHQAEFRRTLTFHHQGPWDSAGLYCCILSSSLASGFWMSGMQIPLRPHHAGGSTGHNSSSTSLKASASTATNCNPVEAVLEPATKQAVDPRLSDLPPLVPHLLVHQAKSQDDVLHALKRDHEAGLWQVQRYGVTFAVRFNSWQDMFSVLENVDPERKLPSNKEPYVRPIKINDRYWILDRIHDGHPISAAQLRAKSPLEQKRLLQHALRPMIEWLTPSHAAVIIGKLLESGSHVLLNLMKNTRKLCEVVEKALETYKDDASSISFRKPFPPLKSPAVMKSLAAVKPSLVARPAAEVKSLAVVNSAPATTPPECHTPGVTWVEAQFMTPQEISEHRKLRRQLHDGNHHAAANLLQKLHDACLSWRGNASHPHLPARKRKNCPTESSVTKYQTAQSQLQATIDEIRKKDPLAVTPLPTWLRLCPASLLHARQQAELQNSLTSSTGIDGAPRPLIEPASASSPGVQEQPTHQSTRHVMNGHQQLQTQNKAFESFCNRRNKVALLFGKDLSRMSQKELYEFDQQVHALEAIQNRPFPPTDQEASEHCASKYTEPMSAADPGSAGREYMGLVPSPAAQEAKAMIVAAKRKRLHSLDIVKQEGISGGDNGTANRVTTIRRDGKRIKITLPQSDTKIHKFNEQATSQPKVSAPTSAIDDDVVMSDSVTQARRTPVLDSFIKPEETLDLDLLMMIADFIVELAHDEQLLDIQRACRGMLDTKRVEVEAVLHPIAAENMDLIASKWGKWQQTHPGAHPLTESWPMSSMAKKHPLQTGEGKAEN</sequence>
<gene>
    <name evidence="4" type="ORF">FH972_023424</name>
</gene>
<feature type="compositionally biased region" description="Basic and acidic residues" evidence="1">
    <location>
        <begin position="1"/>
        <end position="10"/>
    </location>
</feature>
<organism evidence="4 5">
    <name type="scientific">Carpinus fangiana</name>
    <dbReference type="NCBI Taxonomy" id="176857"/>
    <lineage>
        <taxon>Eukaryota</taxon>
        <taxon>Viridiplantae</taxon>
        <taxon>Streptophyta</taxon>
        <taxon>Embryophyta</taxon>
        <taxon>Tracheophyta</taxon>
        <taxon>Spermatophyta</taxon>
        <taxon>Magnoliopsida</taxon>
        <taxon>eudicotyledons</taxon>
        <taxon>Gunneridae</taxon>
        <taxon>Pentapetalae</taxon>
        <taxon>rosids</taxon>
        <taxon>fabids</taxon>
        <taxon>Fagales</taxon>
        <taxon>Betulaceae</taxon>
        <taxon>Carpinus</taxon>
    </lineage>
</organism>
<dbReference type="Gene3D" id="1.10.1900.10">
    <property type="entry name" value="c-terminal domain of poly(a) binding protein"/>
    <property type="match status" value="1"/>
</dbReference>
<feature type="compositionally biased region" description="Low complexity" evidence="1">
    <location>
        <begin position="580"/>
        <end position="591"/>
    </location>
</feature>
<comment type="caution">
    <text evidence="4">The sequence shown here is derived from an EMBL/GenBank/DDBJ whole genome shotgun (WGS) entry which is preliminary data.</text>
</comment>
<dbReference type="Proteomes" id="UP000327013">
    <property type="component" value="Unassembled WGS sequence"/>
</dbReference>
<feature type="region of interest" description="Disordered" evidence="1">
    <location>
        <begin position="531"/>
        <end position="598"/>
    </location>
</feature>
<feature type="compositionally biased region" description="Basic and acidic residues" evidence="1">
    <location>
        <begin position="465"/>
        <end position="474"/>
    </location>
</feature>